<evidence type="ECO:0000256" key="4">
    <source>
        <dbReference type="ARBA" id="ARBA00023242"/>
    </source>
</evidence>
<dbReference type="InterPro" id="IPR027417">
    <property type="entry name" value="P-loop_NTPase"/>
</dbReference>
<evidence type="ECO:0000259" key="5">
    <source>
        <dbReference type="Pfam" id="PF02463"/>
    </source>
</evidence>
<dbReference type="InterPro" id="IPR003395">
    <property type="entry name" value="RecF/RecN/SMC_N"/>
</dbReference>
<protein>
    <recommendedName>
        <fullName evidence="5">RecF/RecN/SMC N-terminal domain-containing protein</fullName>
    </recommendedName>
</protein>
<name>A0A4Y7PSV5_9AGAM</name>
<dbReference type="GO" id="GO:0005524">
    <property type="term" value="F:ATP binding"/>
    <property type="evidence" value="ECO:0007669"/>
    <property type="project" value="UniProtKB-KW"/>
</dbReference>
<evidence type="ECO:0000256" key="3">
    <source>
        <dbReference type="ARBA" id="ARBA00022840"/>
    </source>
</evidence>
<gene>
    <name evidence="6" type="ORF">BD410DRAFT_728441</name>
</gene>
<sequence length="119" mass="13294">FFAIVGPNGSGKSNRIDVLLFVFGYRASKMRQGKLSEFIHNSARYLDECSVEVHFREVVDLPGPNAYKVVPNSQLVAQTAYKSNSSNYAINGRLQLYGSHHFSQGCGIDLGYKCFLILR</sequence>
<dbReference type="EMBL" id="ML170207">
    <property type="protein sequence ID" value="TDL18454.1"/>
    <property type="molecule type" value="Genomic_DNA"/>
</dbReference>
<keyword evidence="2" id="KW-0547">Nucleotide-binding</keyword>
<keyword evidence="3" id="KW-0067">ATP-binding</keyword>
<comment type="subcellular location">
    <subcellularLocation>
        <location evidence="1">Nucleus</location>
    </subcellularLocation>
</comment>
<dbReference type="PANTHER" id="PTHR18937:SF172">
    <property type="entry name" value="STRUCTURAL MAINTENANCE OF CHROMOSOMES PROTEIN"/>
    <property type="match status" value="1"/>
</dbReference>
<evidence type="ECO:0000313" key="6">
    <source>
        <dbReference type="EMBL" id="TDL18454.1"/>
    </source>
</evidence>
<dbReference type="SUPFAM" id="SSF52540">
    <property type="entry name" value="P-loop containing nucleoside triphosphate hydrolases"/>
    <property type="match status" value="1"/>
</dbReference>
<proteinExistence type="predicted"/>
<evidence type="ECO:0000313" key="7">
    <source>
        <dbReference type="Proteomes" id="UP000294933"/>
    </source>
</evidence>
<dbReference type="GO" id="GO:0000796">
    <property type="term" value="C:condensin complex"/>
    <property type="evidence" value="ECO:0007669"/>
    <property type="project" value="TreeGrafter"/>
</dbReference>
<reference evidence="6 7" key="1">
    <citation type="submission" date="2018-06" db="EMBL/GenBank/DDBJ databases">
        <title>A transcriptomic atlas of mushroom development highlights an independent origin of complex multicellularity.</title>
        <authorList>
            <consortium name="DOE Joint Genome Institute"/>
            <person name="Krizsan K."/>
            <person name="Almasi E."/>
            <person name="Merenyi Z."/>
            <person name="Sahu N."/>
            <person name="Viragh M."/>
            <person name="Koszo T."/>
            <person name="Mondo S."/>
            <person name="Kiss B."/>
            <person name="Balint B."/>
            <person name="Kues U."/>
            <person name="Barry K."/>
            <person name="Hegedus J.C."/>
            <person name="Henrissat B."/>
            <person name="Johnson J."/>
            <person name="Lipzen A."/>
            <person name="Ohm R."/>
            <person name="Nagy I."/>
            <person name="Pangilinan J."/>
            <person name="Yan J."/>
            <person name="Xiong Y."/>
            <person name="Grigoriev I.V."/>
            <person name="Hibbett D.S."/>
            <person name="Nagy L.G."/>
        </authorList>
    </citation>
    <scope>NUCLEOTIDE SEQUENCE [LARGE SCALE GENOMIC DNA]</scope>
    <source>
        <strain evidence="6 7">SZMC22713</strain>
    </source>
</reference>
<evidence type="ECO:0000256" key="1">
    <source>
        <dbReference type="ARBA" id="ARBA00004123"/>
    </source>
</evidence>
<evidence type="ECO:0000256" key="2">
    <source>
        <dbReference type="ARBA" id="ARBA00022741"/>
    </source>
</evidence>
<accession>A0A4Y7PSV5</accession>
<dbReference type="PANTHER" id="PTHR18937">
    <property type="entry name" value="STRUCTURAL MAINTENANCE OF CHROMOSOMES SMC FAMILY MEMBER"/>
    <property type="match status" value="1"/>
</dbReference>
<dbReference type="OrthoDB" id="5575062at2759"/>
<dbReference type="Gene3D" id="3.40.50.300">
    <property type="entry name" value="P-loop containing nucleotide triphosphate hydrolases"/>
    <property type="match status" value="1"/>
</dbReference>
<dbReference type="Proteomes" id="UP000294933">
    <property type="component" value="Unassembled WGS sequence"/>
</dbReference>
<dbReference type="STRING" id="50990.A0A4Y7PSV5"/>
<keyword evidence="4" id="KW-0539">Nucleus</keyword>
<keyword evidence="7" id="KW-1185">Reference proteome</keyword>
<feature type="non-terminal residue" evidence="6">
    <location>
        <position position="1"/>
    </location>
</feature>
<dbReference type="GO" id="GO:0005634">
    <property type="term" value="C:nucleus"/>
    <property type="evidence" value="ECO:0007669"/>
    <property type="project" value="UniProtKB-SubCell"/>
</dbReference>
<dbReference type="AlphaFoldDB" id="A0A4Y7PSV5"/>
<dbReference type="Pfam" id="PF02463">
    <property type="entry name" value="SMC_N"/>
    <property type="match status" value="1"/>
</dbReference>
<feature type="domain" description="RecF/RecN/SMC N-terminal" evidence="5">
    <location>
        <begin position="1"/>
        <end position="93"/>
    </location>
</feature>
<organism evidence="6 7">
    <name type="scientific">Rickenella mellea</name>
    <dbReference type="NCBI Taxonomy" id="50990"/>
    <lineage>
        <taxon>Eukaryota</taxon>
        <taxon>Fungi</taxon>
        <taxon>Dikarya</taxon>
        <taxon>Basidiomycota</taxon>
        <taxon>Agaricomycotina</taxon>
        <taxon>Agaricomycetes</taxon>
        <taxon>Hymenochaetales</taxon>
        <taxon>Rickenellaceae</taxon>
        <taxon>Rickenella</taxon>
    </lineage>
</organism>
<dbReference type="VEuPathDB" id="FungiDB:BD410DRAFT_728441"/>
<dbReference type="GO" id="GO:0007076">
    <property type="term" value="P:mitotic chromosome condensation"/>
    <property type="evidence" value="ECO:0007669"/>
    <property type="project" value="TreeGrafter"/>
</dbReference>